<dbReference type="Proteomes" id="UP000042527">
    <property type="component" value="Unassembled WGS sequence"/>
</dbReference>
<accession>A0A0B7GSC1</accession>
<organism evidence="2 4">
    <name type="scientific">Treponema phagedenis</name>
    <dbReference type="NCBI Taxonomy" id="162"/>
    <lineage>
        <taxon>Bacteria</taxon>
        <taxon>Pseudomonadati</taxon>
        <taxon>Spirochaetota</taxon>
        <taxon>Spirochaetia</taxon>
        <taxon>Spirochaetales</taxon>
        <taxon>Treponemataceae</taxon>
        <taxon>Treponema</taxon>
    </lineage>
</organism>
<sequence>MKKLFIPIFFACFSLVSAVSQLSYNQFILFANNKKEVVFAPSFKFYTQFLYPEGETSIIVGGNSVISTIEKCGALNRFQYVDIKTQLYGIGLHAGIADNYLHFLELPLKNIVRLEEKSPSRFFHLGFSVPFPQITGSAAFDWYWGKAAFGSYDFGAFIGKPVFEKLSAFVWRMHASDYYRFTLHVIQVNGEVQNTKDEPFLFADGQIITANNRSTLYANNDSCFSAGFGFFFSFSKGEYSSYGEKPRLFFISVLIL</sequence>
<keyword evidence="4" id="KW-1185">Reference proteome</keyword>
<reference evidence="2" key="1">
    <citation type="submission" date="2015-01" db="EMBL/GenBank/DDBJ databases">
        <authorList>
            <person name="Xiang T."/>
            <person name="Song Y."/>
            <person name="Huang L."/>
            <person name="Wang B."/>
            <person name="Wu P."/>
        </authorList>
    </citation>
    <scope>NUCLEOTIDE SEQUENCE [LARGE SCALE GENOMIC DNA]</scope>
    <source>
        <strain evidence="2">V1</strain>
    </source>
</reference>
<dbReference type="EMBL" id="CP042817">
    <property type="protein sequence ID" value="QEJ98992.1"/>
    <property type="molecule type" value="Genomic_DNA"/>
</dbReference>
<protein>
    <submittedName>
        <fullName evidence="2">Uncharacterized protein</fullName>
    </submittedName>
</protein>
<reference evidence="4" key="2">
    <citation type="submission" date="2015-01" db="EMBL/GenBank/DDBJ databases">
        <authorList>
            <person name="Manzoor Shahid"/>
            <person name="Zubair Saima"/>
        </authorList>
    </citation>
    <scope>NUCLEOTIDE SEQUENCE [LARGE SCALE GENOMIC DNA]</scope>
    <source>
        <strain evidence="4">V1</strain>
    </source>
</reference>
<dbReference type="AlphaFoldDB" id="A0A0B7GSC1"/>
<reference evidence="3 5" key="3">
    <citation type="submission" date="2019-08" db="EMBL/GenBank/DDBJ databases">
        <authorList>
            <person name="Kuhnert P."/>
        </authorList>
    </citation>
    <scope>NUCLEOTIDE SEQUENCE [LARGE SCALE GENOMIC DNA]</scope>
    <source>
        <strain evidence="3 5">B36.5</strain>
    </source>
</reference>
<evidence type="ECO:0000313" key="5">
    <source>
        <dbReference type="Proteomes" id="UP000323594"/>
    </source>
</evidence>
<keyword evidence="1" id="KW-0732">Signal</keyword>
<dbReference type="EMBL" id="CDNC01000010">
    <property type="protein sequence ID" value="CEM61368.1"/>
    <property type="molecule type" value="Genomic_DNA"/>
</dbReference>
<gene>
    <name evidence="3" type="ORF">FUT82_14000</name>
    <name evidence="2" type="ORF">TPHV1_180033</name>
</gene>
<feature type="chain" id="PRO_5030004824" evidence="1">
    <location>
        <begin position="19"/>
        <end position="256"/>
    </location>
</feature>
<feature type="signal peptide" evidence="1">
    <location>
        <begin position="1"/>
        <end position="18"/>
    </location>
</feature>
<dbReference type="Proteomes" id="UP000323594">
    <property type="component" value="Chromosome"/>
</dbReference>
<dbReference type="RefSeq" id="WP_044634504.1">
    <property type="nucleotide sequence ID" value="NZ_CDNC01000010.1"/>
</dbReference>
<evidence type="ECO:0000313" key="3">
    <source>
        <dbReference type="EMBL" id="QEJ98992.1"/>
    </source>
</evidence>
<name>A0A0B7GSC1_TREPH</name>
<proteinExistence type="predicted"/>
<evidence type="ECO:0000256" key="1">
    <source>
        <dbReference type="SAM" id="SignalP"/>
    </source>
</evidence>
<evidence type="ECO:0000313" key="2">
    <source>
        <dbReference type="EMBL" id="CEM61368.1"/>
    </source>
</evidence>
<evidence type="ECO:0000313" key="4">
    <source>
        <dbReference type="Proteomes" id="UP000042527"/>
    </source>
</evidence>